<dbReference type="InterPro" id="IPR036322">
    <property type="entry name" value="WD40_repeat_dom_sf"/>
</dbReference>
<sequence>MKISQIKVIPSDRVKCIHKYSNYIVCGLFTGTLLFTADNTVKKQIKICNSAIRALASTTNLLVGTDDGEIVVLDPSLRRIKSIKAHNDFIRKIRTSKEYIFTCSDDFTIKRSKTMI</sequence>
<accession>L7JRU7</accession>
<dbReference type="Gene3D" id="2.130.10.10">
    <property type="entry name" value="YVTN repeat-like/Quinoprotein amine dehydrogenase"/>
    <property type="match status" value="1"/>
</dbReference>
<protein>
    <submittedName>
        <fullName evidence="2">Vesicle coat complex COPI, beta' subunit</fullName>
    </submittedName>
</protein>
<evidence type="ECO:0000256" key="1">
    <source>
        <dbReference type="SAM" id="Phobius"/>
    </source>
</evidence>
<evidence type="ECO:0000313" key="3">
    <source>
        <dbReference type="Proteomes" id="UP000011185"/>
    </source>
</evidence>
<dbReference type="VEuPathDB" id="MicrosporidiaDB:THOM_3053"/>
<name>L7JRU7_TRAHO</name>
<evidence type="ECO:0000313" key="2">
    <source>
        <dbReference type="EMBL" id="ELQ74025.1"/>
    </source>
</evidence>
<dbReference type="STRING" id="72359.L7JRU7"/>
<dbReference type="InParanoid" id="L7JRU7"/>
<dbReference type="EMBL" id="JH994083">
    <property type="protein sequence ID" value="ELQ74025.1"/>
    <property type="molecule type" value="Genomic_DNA"/>
</dbReference>
<dbReference type="HOGENOM" id="CLU_2098537_0_0_1"/>
<dbReference type="Proteomes" id="UP000011185">
    <property type="component" value="Unassembled WGS sequence"/>
</dbReference>
<dbReference type="InterPro" id="IPR015943">
    <property type="entry name" value="WD40/YVTN_repeat-like_dom_sf"/>
</dbReference>
<gene>
    <name evidence="2" type="ORF">THOM_3053</name>
</gene>
<keyword evidence="3" id="KW-1185">Reference proteome</keyword>
<keyword evidence="1" id="KW-1133">Transmembrane helix</keyword>
<organism evidence="2 3">
    <name type="scientific">Trachipleistophora hominis</name>
    <name type="common">Microsporidian parasite</name>
    <dbReference type="NCBI Taxonomy" id="72359"/>
    <lineage>
        <taxon>Eukaryota</taxon>
        <taxon>Fungi</taxon>
        <taxon>Fungi incertae sedis</taxon>
        <taxon>Microsporidia</taxon>
        <taxon>Pleistophoridae</taxon>
        <taxon>Trachipleistophora</taxon>
    </lineage>
</organism>
<keyword evidence="1" id="KW-0812">Transmembrane</keyword>
<proteinExistence type="predicted"/>
<feature type="transmembrane region" description="Helical" evidence="1">
    <location>
        <begin position="20"/>
        <end position="37"/>
    </location>
</feature>
<keyword evidence="1" id="KW-0472">Membrane</keyword>
<reference evidence="2 3" key="1">
    <citation type="journal article" date="2012" name="PLoS Pathog.">
        <title>The genome of the obligate intracellular parasite Trachipleistophora hominis: new insights into microsporidian genome dynamics and reductive evolution.</title>
        <authorList>
            <person name="Heinz E."/>
            <person name="Williams T.A."/>
            <person name="Nakjang S."/>
            <person name="Noel C.J."/>
            <person name="Swan D.C."/>
            <person name="Goldberg A.V."/>
            <person name="Harris S.R."/>
            <person name="Weinmaier T."/>
            <person name="Markert S."/>
            <person name="Becher D."/>
            <person name="Bernhardt J."/>
            <person name="Dagan T."/>
            <person name="Hacker C."/>
            <person name="Lucocq J.M."/>
            <person name="Schweder T."/>
            <person name="Rattei T."/>
            <person name="Hall N."/>
            <person name="Hirt R.P."/>
            <person name="Embley T.M."/>
        </authorList>
    </citation>
    <scope>NUCLEOTIDE SEQUENCE [LARGE SCALE GENOMIC DNA]</scope>
</reference>
<dbReference type="AlphaFoldDB" id="L7JRU7"/>
<dbReference type="OrthoDB" id="10261470at2759"/>
<dbReference type="SUPFAM" id="SSF50978">
    <property type="entry name" value="WD40 repeat-like"/>
    <property type="match status" value="1"/>
</dbReference>